<protein>
    <recommendedName>
        <fullName evidence="2">MucB/RseB N-terminal domain-containing protein</fullName>
    </recommendedName>
</protein>
<gene>
    <name evidence="1" type="ORF">METZ01_LOCUS67278</name>
</gene>
<proteinExistence type="predicted"/>
<feature type="non-terminal residue" evidence="1">
    <location>
        <position position="1"/>
    </location>
</feature>
<organism evidence="1">
    <name type="scientific">marine metagenome</name>
    <dbReference type="NCBI Taxonomy" id="408172"/>
    <lineage>
        <taxon>unclassified sequences</taxon>
        <taxon>metagenomes</taxon>
        <taxon>ecological metagenomes</taxon>
    </lineage>
</organism>
<sequence length="282" mass="32314">VKTLLTGVVVAGFGATVFTQSLTLDELLFRASQSVVAYERVFSNAVAEEQYVQRILRFNGTLRSQRDLRSDMLLVQLPGAVSWFGFRDVFEVDGKPVRDRDERLQKLFLGEARPAVEQATTLTRESARYNIGEVVRTVNLPTMALAFLHPLNQHRFDFKRVDEEMIDGRPVWVVQYSEQAQPTFVQIPAGDMFARGRFWLDVETGDTLRSELVLGTSRSELLTTIVVDYRQHEAFPSWVPHSMREIYERPLESRSESIEATATYSNFRQFGVETKESVRVPR</sequence>
<reference evidence="1" key="1">
    <citation type="submission" date="2018-05" db="EMBL/GenBank/DDBJ databases">
        <authorList>
            <person name="Lanie J.A."/>
            <person name="Ng W.-L."/>
            <person name="Kazmierczak K.M."/>
            <person name="Andrzejewski T.M."/>
            <person name="Davidsen T.M."/>
            <person name="Wayne K.J."/>
            <person name="Tettelin H."/>
            <person name="Glass J.I."/>
            <person name="Rusch D."/>
            <person name="Podicherti R."/>
            <person name="Tsui H.-C.T."/>
            <person name="Winkler M.E."/>
        </authorList>
    </citation>
    <scope>NUCLEOTIDE SEQUENCE</scope>
</reference>
<dbReference type="AlphaFoldDB" id="A0A381TF99"/>
<name>A0A381TF99_9ZZZZ</name>
<accession>A0A381TF99</accession>
<evidence type="ECO:0000313" key="1">
    <source>
        <dbReference type="EMBL" id="SVA14424.1"/>
    </source>
</evidence>
<dbReference type="EMBL" id="UINC01004451">
    <property type="protein sequence ID" value="SVA14424.1"/>
    <property type="molecule type" value="Genomic_DNA"/>
</dbReference>
<evidence type="ECO:0008006" key="2">
    <source>
        <dbReference type="Google" id="ProtNLM"/>
    </source>
</evidence>